<dbReference type="InterPro" id="IPR023772">
    <property type="entry name" value="DNA-bd_HTH_TetR-type_CS"/>
</dbReference>
<dbReference type="STRING" id="1235591.CAK95_13990"/>
<dbReference type="GO" id="GO:0003677">
    <property type="term" value="F:DNA binding"/>
    <property type="evidence" value="ECO:0007669"/>
    <property type="project" value="UniProtKB-UniRule"/>
</dbReference>
<dbReference type="EMBL" id="CP021112">
    <property type="protein sequence ID" value="ARQ00069.1"/>
    <property type="molecule type" value="Genomic_DNA"/>
</dbReference>
<protein>
    <submittedName>
        <fullName evidence="4">Uncharacterized protein</fullName>
    </submittedName>
</protein>
<name>A0A1W6ZRM8_9HYPH</name>
<dbReference type="SUPFAM" id="SSF48498">
    <property type="entry name" value="Tetracyclin repressor-like, C-terminal domain"/>
    <property type="match status" value="1"/>
</dbReference>
<dbReference type="InterPro" id="IPR036271">
    <property type="entry name" value="Tet_transcr_reg_TetR-rel_C_sf"/>
</dbReference>
<sequence>MPRSSQQTHARIVDAAHVMFWRNGFVRASLDDIADQAHVTKRTLYQHFRSKDDLMAAVLSQASELSMQRLRRYFDQTYDTPAACLDVLFGDLAKWAAKPRWTGAGFTRVAIELADLPGHPARMVARRHKQTVEASFVAMLEKTNVPSAVERAREIMLLWEGAMTLTLIHADRGYILAAAEAAKRLLENRDAISPSRKHRAGHISPALNPEAQVPPGYGEQARGIRGHRR</sequence>
<dbReference type="AlphaFoldDB" id="A0A1W6ZRM8"/>
<dbReference type="Gene3D" id="1.10.357.10">
    <property type="entry name" value="Tetracycline Repressor, domain 2"/>
    <property type="match status" value="1"/>
</dbReference>
<dbReference type="Proteomes" id="UP000194137">
    <property type="component" value="Chromosome"/>
</dbReference>
<keyword evidence="2" id="KW-0238">DNA-binding</keyword>
<reference evidence="4 5" key="1">
    <citation type="submission" date="2017-05" db="EMBL/GenBank/DDBJ databases">
        <title>Full genome sequence of Pseudorhodoplanes sinuspersici.</title>
        <authorList>
            <person name="Dastgheib S.M.M."/>
            <person name="Shavandi M."/>
            <person name="Tirandaz H."/>
        </authorList>
    </citation>
    <scope>NUCLEOTIDE SEQUENCE [LARGE SCALE GENOMIC DNA]</scope>
    <source>
        <strain evidence="4 5">RIPI110</strain>
    </source>
</reference>
<dbReference type="PANTHER" id="PTHR47506:SF1">
    <property type="entry name" value="HTH-TYPE TRANSCRIPTIONAL REGULATOR YJDC"/>
    <property type="match status" value="1"/>
</dbReference>
<organism evidence="4 5">
    <name type="scientific">Pseudorhodoplanes sinuspersici</name>
    <dbReference type="NCBI Taxonomy" id="1235591"/>
    <lineage>
        <taxon>Bacteria</taxon>
        <taxon>Pseudomonadati</taxon>
        <taxon>Pseudomonadota</taxon>
        <taxon>Alphaproteobacteria</taxon>
        <taxon>Hyphomicrobiales</taxon>
        <taxon>Pseudorhodoplanes</taxon>
    </lineage>
</organism>
<gene>
    <name evidence="4" type="ORF">CAK95_13990</name>
</gene>
<keyword evidence="5" id="KW-1185">Reference proteome</keyword>
<dbReference type="InterPro" id="IPR001647">
    <property type="entry name" value="HTH_TetR"/>
</dbReference>
<evidence type="ECO:0000256" key="2">
    <source>
        <dbReference type="ARBA" id="ARBA00023125"/>
    </source>
</evidence>
<dbReference type="InterPro" id="IPR009057">
    <property type="entry name" value="Homeodomain-like_sf"/>
</dbReference>
<evidence type="ECO:0000313" key="4">
    <source>
        <dbReference type="EMBL" id="ARQ00069.1"/>
    </source>
</evidence>
<evidence type="ECO:0000313" key="5">
    <source>
        <dbReference type="Proteomes" id="UP000194137"/>
    </source>
</evidence>
<dbReference type="PRINTS" id="PR00455">
    <property type="entry name" value="HTHTETR"/>
</dbReference>
<dbReference type="RefSeq" id="WP_086088467.1">
    <property type="nucleotide sequence ID" value="NZ_CP021112.1"/>
</dbReference>
<dbReference type="PANTHER" id="PTHR47506">
    <property type="entry name" value="TRANSCRIPTIONAL REGULATORY PROTEIN"/>
    <property type="match status" value="1"/>
</dbReference>
<dbReference type="OrthoDB" id="9787680at2"/>
<evidence type="ECO:0000256" key="3">
    <source>
        <dbReference type="ARBA" id="ARBA00023163"/>
    </source>
</evidence>
<accession>A0A1W6ZRM8</accession>
<dbReference type="PROSITE" id="PS01081">
    <property type="entry name" value="HTH_TETR_1"/>
    <property type="match status" value="1"/>
</dbReference>
<dbReference type="SUPFAM" id="SSF46689">
    <property type="entry name" value="Homeodomain-like"/>
    <property type="match status" value="1"/>
</dbReference>
<proteinExistence type="predicted"/>
<keyword evidence="3" id="KW-0804">Transcription</keyword>
<evidence type="ECO:0000256" key="1">
    <source>
        <dbReference type="ARBA" id="ARBA00023015"/>
    </source>
</evidence>
<dbReference type="KEGG" id="psin:CAK95_13990"/>
<keyword evidence="1" id="KW-0805">Transcription regulation</keyword>
<dbReference type="Pfam" id="PF00440">
    <property type="entry name" value="TetR_N"/>
    <property type="match status" value="1"/>
</dbReference>
<dbReference type="PROSITE" id="PS50977">
    <property type="entry name" value="HTH_TETR_2"/>
    <property type="match status" value="1"/>
</dbReference>